<sequence length="40" mass="4365">MQTIMNTRPAPRLPVLAPRPVPAGTLSEAEIRQIVQEILG</sequence>
<organism evidence="1 2">
    <name type="scientific">Muricoccus pecuniae</name>
    <dbReference type="NCBI Taxonomy" id="693023"/>
    <lineage>
        <taxon>Bacteria</taxon>
        <taxon>Pseudomonadati</taxon>
        <taxon>Pseudomonadota</taxon>
        <taxon>Alphaproteobacteria</taxon>
        <taxon>Acetobacterales</taxon>
        <taxon>Roseomonadaceae</taxon>
        <taxon>Muricoccus</taxon>
    </lineage>
</organism>
<proteinExistence type="predicted"/>
<gene>
    <name evidence="1" type="ORF">FHS87_000437</name>
</gene>
<keyword evidence="2" id="KW-1185">Reference proteome</keyword>
<evidence type="ECO:0000313" key="2">
    <source>
        <dbReference type="Proteomes" id="UP000580654"/>
    </source>
</evidence>
<comment type="caution">
    <text evidence="1">The sequence shown here is derived from an EMBL/GenBank/DDBJ whole genome shotgun (WGS) entry which is preliminary data.</text>
</comment>
<reference evidence="1 2" key="1">
    <citation type="submission" date="2020-08" db="EMBL/GenBank/DDBJ databases">
        <title>Genomic Encyclopedia of Type Strains, Phase IV (KMG-IV): sequencing the most valuable type-strain genomes for metagenomic binning, comparative biology and taxonomic classification.</title>
        <authorList>
            <person name="Goeker M."/>
        </authorList>
    </citation>
    <scope>NUCLEOTIDE SEQUENCE [LARGE SCALE GENOMIC DNA]</scope>
    <source>
        <strain evidence="1 2">DSM 25622</strain>
    </source>
</reference>
<evidence type="ECO:0000313" key="1">
    <source>
        <dbReference type="EMBL" id="MBB5692422.1"/>
    </source>
</evidence>
<dbReference type="AlphaFoldDB" id="A0A840YD40"/>
<dbReference type="RefSeq" id="WP_281394247.1">
    <property type="nucleotide sequence ID" value="NZ_JACIJD010000002.1"/>
</dbReference>
<protein>
    <submittedName>
        <fullName evidence="1">Uncharacterized protein</fullName>
    </submittedName>
</protein>
<dbReference type="Proteomes" id="UP000580654">
    <property type="component" value="Unassembled WGS sequence"/>
</dbReference>
<accession>A0A840YD40</accession>
<dbReference type="EMBL" id="JACIJD010000002">
    <property type="protein sequence ID" value="MBB5692422.1"/>
    <property type="molecule type" value="Genomic_DNA"/>
</dbReference>
<name>A0A840YD40_9PROT</name>